<protein>
    <recommendedName>
        <fullName evidence="9">Powdery mildew resistance protein, RPW8</fullName>
    </recommendedName>
</protein>
<keyword evidence="3" id="KW-0611">Plant defense</keyword>
<feature type="domain" description="NB-ARC" evidence="5">
    <location>
        <begin position="123"/>
        <end position="284"/>
    </location>
</feature>
<comment type="caution">
    <text evidence="7">The sequence shown here is derived from an EMBL/GenBank/DDBJ whole genome shotgun (WGS) entry which is preliminary data.</text>
</comment>
<sequence>MAQYNQQLDRPKKELEAFEVLMKEGLELVLNCSELRQWNIYKKYKYSTKFLELNESLQKQFDVLQVQTARDVKKTGVTVENIQVSLENIKEEVSMLVRQNQSSEIEALSAVPELPALTVGLDAPLEELKAELLKDDVSMLVLTAPGGCGKTTLATKFCHDLFVKDKFKNNIFFVTVSKKPNLELIMKELYKQKCYEVPTFQNELASPVKWLQKFQKEKGDDPLLLVLDDVWSGSESLLEMFEFKMSNYKILVTSRSEFRRFGSSYHLQLLDNDNAMKLFHHTAFLGDKSSHIPKDLSKMILKRCNGFPLAITVAGRSLCGQPIEMWQSRVMEWSKGSSILDFEIELLLRLQSSLDALDNEMPMVKECFLDLGVFPEDAEIRVTALIDMWAELYDLDEETLCISKLYELNGRSLANFSQKWGFKVEADRDYAEYVVKQHDLLRERVIIEISGNNLPKWWREQKYQPTMARLVSISTDGELSVK</sequence>
<evidence type="ECO:0000259" key="6">
    <source>
        <dbReference type="Pfam" id="PF05659"/>
    </source>
</evidence>
<accession>A0AAW1WME8</accession>
<dbReference type="Pfam" id="PF05659">
    <property type="entry name" value="RPW8"/>
    <property type="match status" value="1"/>
</dbReference>
<dbReference type="PANTHER" id="PTHR36766">
    <property type="entry name" value="PLANT BROAD-SPECTRUM MILDEW RESISTANCE PROTEIN RPW8"/>
    <property type="match status" value="1"/>
</dbReference>
<evidence type="ECO:0000259" key="5">
    <source>
        <dbReference type="Pfam" id="PF00931"/>
    </source>
</evidence>
<dbReference type="SUPFAM" id="SSF52540">
    <property type="entry name" value="P-loop containing nucleoside triphosphate hydrolases"/>
    <property type="match status" value="1"/>
</dbReference>
<dbReference type="PRINTS" id="PR00364">
    <property type="entry name" value="DISEASERSIST"/>
</dbReference>
<dbReference type="InterPro" id="IPR042197">
    <property type="entry name" value="Apaf_helical"/>
</dbReference>
<dbReference type="GO" id="GO:0043531">
    <property type="term" value="F:ADP binding"/>
    <property type="evidence" value="ECO:0007669"/>
    <property type="project" value="InterPro"/>
</dbReference>
<keyword evidence="8" id="KW-1185">Reference proteome</keyword>
<dbReference type="PANTHER" id="PTHR36766:SF3">
    <property type="entry name" value="RPW8 DOMAIN-CONTAINING PROTEIN"/>
    <property type="match status" value="1"/>
</dbReference>
<feature type="coiled-coil region" evidence="4">
    <location>
        <begin position="79"/>
        <end position="106"/>
    </location>
</feature>
<dbReference type="Gene3D" id="1.10.8.430">
    <property type="entry name" value="Helical domain of apoptotic protease-activating factors"/>
    <property type="match status" value="1"/>
</dbReference>
<dbReference type="AlphaFoldDB" id="A0AAW1WME8"/>
<organism evidence="7 8">
    <name type="scientific">Rubus argutus</name>
    <name type="common">Southern blackberry</name>
    <dbReference type="NCBI Taxonomy" id="59490"/>
    <lineage>
        <taxon>Eukaryota</taxon>
        <taxon>Viridiplantae</taxon>
        <taxon>Streptophyta</taxon>
        <taxon>Embryophyta</taxon>
        <taxon>Tracheophyta</taxon>
        <taxon>Spermatophyta</taxon>
        <taxon>Magnoliopsida</taxon>
        <taxon>eudicotyledons</taxon>
        <taxon>Gunneridae</taxon>
        <taxon>Pentapetalae</taxon>
        <taxon>rosids</taxon>
        <taxon>fabids</taxon>
        <taxon>Rosales</taxon>
        <taxon>Rosaceae</taxon>
        <taxon>Rosoideae</taxon>
        <taxon>Rosoideae incertae sedis</taxon>
        <taxon>Rubus</taxon>
    </lineage>
</organism>
<proteinExistence type="inferred from homology"/>
<feature type="domain" description="RPW8" evidence="6">
    <location>
        <begin position="3"/>
        <end position="86"/>
    </location>
</feature>
<name>A0AAW1WME8_RUBAR</name>
<evidence type="ECO:0000256" key="4">
    <source>
        <dbReference type="SAM" id="Coils"/>
    </source>
</evidence>
<gene>
    <name evidence="7" type="ORF">M0R45_033542</name>
</gene>
<dbReference type="InterPro" id="IPR036388">
    <property type="entry name" value="WH-like_DNA-bd_sf"/>
</dbReference>
<dbReference type="Gene3D" id="1.10.10.10">
    <property type="entry name" value="Winged helix-like DNA-binding domain superfamily/Winged helix DNA-binding domain"/>
    <property type="match status" value="1"/>
</dbReference>
<dbReference type="InterPro" id="IPR027417">
    <property type="entry name" value="P-loop_NTPase"/>
</dbReference>
<evidence type="ECO:0000256" key="3">
    <source>
        <dbReference type="ARBA" id="ARBA00022821"/>
    </source>
</evidence>
<dbReference type="EMBL" id="JBEDUW010000006">
    <property type="protein sequence ID" value="KAK9925210.1"/>
    <property type="molecule type" value="Genomic_DNA"/>
</dbReference>
<dbReference type="Proteomes" id="UP001457282">
    <property type="component" value="Unassembled WGS sequence"/>
</dbReference>
<dbReference type="Pfam" id="PF00931">
    <property type="entry name" value="NB-ARC"/>
    <property type="match status" value="1"/>
</dbReference>
<dbReference type="Gene3D" id="3.40.50.300">
    <property type="entry name" value="P-loop containing nucleotide triphosphate hydrolases"/>
    <property type="match status" value="1"/>
</dbReference>
<evidence type="ECO:0008006" key="9">
    <source>
        <dbReference type="Google" id="ProtNLM"/>
    </source>
</evidence>
<comment type="similarity">
    <text evidence="1">Belongs to the disease resistance NB-LRR family.</text>
</comment>
<dbReference type="GO" id="GO:0006952">
    <property type="term" value="P:defense response"/>
    <property type="evidence" value="ECO:0007669"/>
    <property type="project" value="UniProtKB-KW"/>
</dbReference>
<keyword evidence="4" id="KW-0175">Coiled coil</keyword>
<evidence type="ECO:0000256" key="2">
    <source>
        <dbReference type="ARBA" id="ARBA00022737"/>
    </source>
</evidence>
<evidence type="ECO:0000313" key="7">
    <source>
        <dbReference type="EMBL" id="KAK9925210.1"/>
    </source>
</evidence>
<evidence type="ECO:0000256" key="1">
    <source>
        <dbReference type="ARBA" id="ARBA00008894"/>
    </source>
</evidence>
<dbReference type="InterPro" id="IPR002182">
    <property type="entry name" value="NB-ARC"/>
</dbReference>
<dbReference type="InterPro" id="IPR008808">
    <property type="entry name" value="Powdery_mildew-R_dom"/>
</dbReference>
<keyword evidence="2" id="KW-0677">Repeat</keyword>
<reference evidence="7 8" key="1">
    <citation type="journal article" date="2023" name="G3 (Bethesda)">
        <title>A chromosome-length genome assembly and annotation of blackberry (Rubus argutus, cv. 'Hillquist').</title>
        <authorList>
            <person name="Bruna T."/>
            <person name="Aryal R."/>
            <person name="Dudchenko O."/>
            <person name="Sargent D.J."/>
            <person name="Mead D."/>
            <person name="Buti M."/>
            <person name="Cavallini A."/>
            <person name="Hytonen T."/>
            <person name="Andres J."/>
            <person name="Pham M."/>
            <person name="Weisz D."/>
            <person name="Mascagni F."/>
            <person name="Usai G."/>
            <person name="Natali L."/>
            <person name="Bassil N."/>
            <person name="Fernandez G.E."/>
            <person name="Lomsadze A."/>
            <person name="Armour M."/>
            <person name="Olukolu B."/>
            <person name="Poorten T."/>
            <person name="Britton C."/>
            <person name="Davik J."/>
            <person name="Ashrafi H."/>
            <person name="Aiden E.L."/>
            <person name="Borodovsky M."/>
            <person name="Worthington M."/>
        </authorList>
    </citation>
    <scope>NUCLEOTIDE SEQUENCE [LARGE SCALE GENOMIC DNA]</scope>
    <source>
        <strain evidence="7">PI 553951</strain>
    </source>
</reference>
<evidence type="ECO:0000313" key="8">
    <source>
        <dbReference type="Proteomes" id="UP001457282"/>
    </source>
</evidence>